<protein>
    <submittedName>
        <fullName evidence="1">Uncharacterized protein</fullName>
    </submittedName>
</protein>
<comment type="caution">
    <text evidence="1">The sequence shown here is derived from an EMBL/GenBank/DDBJ whole genome shotgun (WGS) entry which is preliminary data.</text>
</comment>
<keyword evidence="2" id="KW-1185">Reference proteome</keyword>
<evidence type="ECO:0000313" key="2">
    <source>
        <dbReference type="Proteomes" id="UP001057452"/>
    </source>
</evidence>
<organism evidence="1 2">
    <name type="scientific">Chaenocephalus aceratus</name>
    <name type="common">Blackfin icefish</name>
    <name type="synonym">Chaenichthys aceratus</name>
    <dbReference type="NCBI Taxonomy" id="36190"/>
    <lineage>
        <taxon>Eukaryota</taxon>
        <taxon>Metazoa</taxon>
        <taxon>Chordata</taxon>
        <taxon>Craniata</taxon>
        <taxon>Vertebrata</taxon>
        <taxon>Euteleostomi</taxon>
        <taxon>Actinopterygii</taxon>
        <taxon>Neopterygii</taxon>
        <taxon>Teleostei</taxon>
        <taxon>Neoteleostei</taxon>
        <taxon>Acanthomorphata</taxon>
        <taxon>Eupercaria</taxon>
        <taxon>Perciformes</taxon>
        <taxon>Notothenioidei</taxon>
        <taxon>Channichthyidae</taxon>
        <taxon>Chaenocephalus</taxon>
    </lineage>
</organism>
<dbReference type="Proteomes" id="UP001057452">
    <property type="component" value="Chromosome 17"/>
</dbReference>
<dbReference type="EMBL" id="CM043801">
    <property type="protein sequence ID" value="KAI4809701.1"/>
    <property type="molecule type" value="Genomic_DNA"/>
</dbReference>
<sequence>MPCTVRPAGRKMKSPLTLCHRFRSTSGHSKPNLFNDSSAGPRGRDPHVTRYEDAHGTRLQPGTQSSSSAAADGLYGSELGECPMSCMPGQCWSLHTELWTPARGSSCELGWRKVDRDEQIQKASVPLR</sequence>
<evidence type="ECO:0000313" key="1">
    <source>
        <dbReference type="EMBL" id="KAI4809701.1"/>
    </source>
</evidence>
<accession>A0ACB9W8V2</accession>
<reference evidence="1" key="1">
    <citation type="submission" date="2022-05" db="EMBL/GenBank/DDBJ databases">
        <title>Chromosome-level genome of Chaenocephalus aceratus.</title>
        <authorList>
            <person name="Park H."/>
        </authorList>
    </citation>
    <scope>NUCLEOTIDE SEQUENCE</scope>
    <source>
        <strain evidence="1">KU_202001</strain>
    </source>
</reference>
<gene>
    <name evidence="1" type="ORF">KUCAC02_018567</name>
</gene>
<name>A0ACB9W8V2_CHAAC</name>
<proteinExistence type="predicted"/>